<protein>
    <submittedName>
        <fullName evidence="1">(northern house mosquito) hypothetical protein</fullName>
    </submittedName>
</protein>
<dbReference type="AlphaFoldDB" id="A0A8D8HYA4"/>
<sequence length="109" mass="11732">MYCKHFMLGELLLLLFRNFRSRLSSGPRLSSTTTVAVSTGGILLLCASAGPSMSSGWCLARSAIRVAHWLRQFPPPCHDEAESIAAIGDGDDDGEIGGGRLSLHRVACW</sequence>
<name>A0A8D8HYA4_CULPI</name>
<proteinExistence type="predicted"/>
<organism evidence="1">
    <name type="scientific">Culex pipiens</name>
    <name type="common">House mosquito</name>
    <dbReference type="NCBI Taxonomy" id="7175"/>
    <lineage>
        <taxon>Eukaryota</taxon>
        <taxon>Metazoa</taxon>
        <taxon>Ecdysozoa</taxon>
        <taxon>Arthropoda</taxon>
        <taxon>Hexapoda</taxon>
        <taxon>Insecta</taxon>
        <taxon>Pterygota</taxon>
        <taxon>Neoptera</taxon>
        <taxon>Endopterygota</taxon>
        <taxon>Diptera</taxon>
        <taxon>Nematocera</taxon>
        <taxon>Culicoidea</taxon>
        <taxon>Culicidae</taxon>
        <taxon>Culicinae</taxon>
        <taxon>Culicini</taxon>
        <taxon>Culex</taxon>
        <taxon>Culex</taxon>
    </lineage>
</organism>
<dbReference type="EMBL" id="HBUE01336010">
    <property type="protein sequence ID" value="CAG6595965.1"/>
    <property type="molecule type" value="Transcribed_RNA"/>
</dbReference>
<dbReference type="EMBL" id="HBUE01229243">
    <property type="protein sequence ID" value="CAG6543839.1"/>
    <property type="molecule type" value="Transcribed_RNA"/>
</dbReference>
<evidence type="ECO:0000313" key="1">
    <source>
        <dbReference type="EMBL" id="CAG6543839.1"/>
    </source>
</evidence>
<reference evidence="1" key="1">
    <citation type="submission" date="2021-05" db="EMBL/GenBank/DDBJ databases">
        <authorList>
            <person name="Alioto T."/>
            <person name="Alioto T."/>
            <person name="Gomez Garrido J."/>
        </authorList>
    </citation>
    <scope>NUCLEOTIDE SEQUENCE</scope>
</reference>
<dbReference type="EMBL" id="HBUE01078647">
    <property type="protein sequence ID" value="CAG6476519.1"/>
    <property type="molecule type" value="Transcribed_RNA"/>
</dbReference>
<accession>A0A8D8HYA4</accession>